<sequence length="217" mass="23647">MRFSRAALLFLTALNVPALGACAHTVSQPSKPLAKEHADMTLPEAVTADRITLSVEEIGNRFLKLIEGLKSRDDLSPERIRDVMGITLKKPEAGRLAVGYWSADLADGWRYAFTYVPESPSLLKGVDLTFQNSADDGASMFAICSLDFNHFDKALRAMGFDAAPTYGPIGQIEDWRYTKLANNGAGGNIVISVITQNLNDREPTQLCVKSIGTLNGR</sequence>
<evidence type="ECO:0008006" key="6">
    <source>
        <dbReference type="Google" id="ProtNLM"/>
    </source>
</evidence>
<comment type="caution">
    <text evidence="3">The sequence shown here is derived from an EMBL/GenBank/DDBJ whole genome shotgun (WGS) entry which is preliminary data.</text>
</comment>
<evidence type="ECO:0000313" key="5">
    <source>
        <dbReference type="Proteomes" id="UP001303614"/>
    </source>
</evidence>
<keyword evidence="5" id="KW-1185">Reference proteome</keyword>
<protein>
    <recommendedName>
        <fullName evidence="6">Lipoprotein</fullName>
    </recommendedName>
</protein>
<feature type="signal peptide" evidence="1">
    <location>
        <begin position="1"/>
        <end position="23"/>
    </location>
</feature>
<proteinExistence type="predicted"/>
<evidence type="ECO:0000313" key="3">
    <source>
        <dbReference type="EMBL" id="OAG67266.1"/>
    </source>
</evidence>
<reference evidence="3 4" key="1">
    <citation type="submission" date="2016-05" db="EMBL/GenBank/DDBJ databases">
        <title>Pathogenic, phenotypic and molecular characterisation of Xanthomonas nasturtii sp. nov. and Xanthomonas floridensis sp. nov., new species of Xanthomonas associated with watercress production in Florida.</title>
        <authorList>
            <person name="Vicente J.G."/>
            <person name="Rothwell S."/>
            <person name="Holub E.B."/>
            <person name="Studholme D.J."/>
        </authorList>
    </citation>
    <scope>NUCLEOTIDE SEQUENCE [LARGE SCALE GENOMIC DNA]</scope>
    <source>
        <strain evidence="3 4">WHRI 8848</strain>
    </source>
</reference>
<dbReference type="EMBL" id="JAYFSO010000022">
    <property type="protein sequence ID" value="MEA5125436.1"/>
    <property type="molecule type" value="Genomic_DNA"/>
</dbReference>
<organism evidence="3 4">
    <name type="scientific">Xanthomonas floridensis</name>
    <dbReference type="NCBI Taxonomy" id="1843580"/>
    <lineage>
        <taxon>Bacteria</taxon>
        <taxon>Pseudomonadati</taxon>
        <taxon>Pseudomonadota</taxon>
        <taxon>Gammaproteobacteria</taxon>
        <taxon>Lysobacterales</taxon>
        <taxon>Lysobacteraceae</taxon>
        <taxon>Xanthomonas</taxon>
    </lineage>
</organism>
<dbReference type="Proteomes" id="UP000077659">
    <property type="component" value="Unassembled WGS sequence"/>
</dbReference>
<dbReference type="OrthoDB" id="9012352at2"/>
<dbReference type="AlphaFoldDB" id="A0A1A9MBL9"/>
<accession>A0A1A9MBL9</accession>
<keyword evidence="1" id="KW-0732">Signal</keyword>
<evidence type="ECO:0000313" key="2">
    <source>
        <dbReference type="EMBL" id="MEA5125436.1"/>
    </source>
</evidence>
<feature type="chain" id="PRO_5008392915" description="Lipoprotein" evidence="1">
    <location>
        <begin position="24"/>
        <end position="217"/>
    </location>
</feature>
<dbReference type="STRING" id="1843580.A7D17_18470"/>
<evidence type="ECO:0000313" key="4">
    <source>
        <dbReference type="Proteomes" id="UP000077659"/>
    </source>
</evidence>
<evidence type="ECO:0000256" key="1">
    <source>
        <dbReference type="SAM" id="SignalP"/>
    </source>
</evidence>
<dbReference type="PROSITE" id="PS51257">
    <property type="entry name" value="PROKAR_LIPOPROTEIN"/>
    <property type="match status" value="1"/>
</dbReference>
<dbReference type="RefSeq" id="WP_064509354.1">
    <property type="nucleotide sequence ID" value="NZ_JAYFSN010000022.1"/>
</dbReference>
<gene>
    <name evidence="3" type="ORF">A7D17_18470</name>
    <name evidence="2" type="ORF">VB146_16575</name>
</gene>
<dbReference type="Proteomes" id="UP001303614">
    <property type="component" value="Unassembled WGS sequence"/>
</dbReference>
<dbReference type="EMBL" id="LXNG01000019">
    <property type="protein sequence ID" value="OAG67266.1"/>
    <property type="molecule type" value="Genomic_DNA"/>
</dbReference>
<name>A0A1A9MBL9_9XANT</name>
<reference evidence="2 5" key="2">
    <citation type="submission" date="2023-12" db="EMBL/GenBank/DDBJ databases">
        <title>Genome sequencing of Xanthomonas floridensis.</title>
        <authorList>
            <person name="Greer S."/>
            <person name="Harrison J."/>
            <person name="Grant M."/>
            <person name="Vicente J."/>
            <person name="Studholme D."/>
        </authorList>
    </citation>
    <scope>NUCLEOTIDE SEQUENCE [LARGE SCALE GENOMIC DNA]</scope>
    <source>
        <strain evidence="2 5">WHRI 8848</strain>
    </source>
</reference>